<comment type="caution">
    <text evidence="2">The sequence shown here is derived from an EMBL/GenBank/DDBJ whole genome shotgun (WGS) entry which is preliminary data.</text>
</comment>
<evidence type="ECO:0000313" key="3">
    <source>
        <dbReference type="Proteomes" id="UP001209107"/>
    </source>
</evidence>
<dbReference type="Gene3D" id="2.60.120.200">
    <property type="match status" value="1"/>
</dbReference>
<feature type="signal peptide" evidence="1">
    <location>
        <begin position="1"/>
        <end position="21"/>
    </location>
</feature>
<evidence type="ECO:0000256" key="1">
    <source>
        <dbReference type="SAM" id="SignalP"/>
    </source>
</evidence>
<keyword evidence="3" id="KW-1185">Reference proteome</keyword>
<evidence type="ECO:0000313" key="2">
    <source>
        <dbReference type="EMBL" id="MCW4451344.1"/>
    </source>
</evidence>
<dbReference type="PROSITE" id="PS51257">
    <property type="entry name" value="PROKAR_LIPOPROTEIN"/>
    <property type="match status" value="1"/>
</dbReference>
<dbReference type="SUPFAM" id="SSF49899">
    <property type="entry name" value="Concanavalin A-like lectins/glucanases"/>
    <property type="match status" value="1"/>
</dbReference>
<dbReference type="Proteomes" id="UP001209107">
    <property type="component" value="Unassembled WGS sequence"/>
</dbReference>
<gene>
    <name evidence="2" type="ORF">OK344_03895</name>
</gene>
<accession>A0ABT3JKR4</accession>
<protein>
    <recommendedName>
        <fullName evidence="4">CARDB domain-containing protein</fullName>
    </recommendedName>
</protein>
<dbReference type="EMBL" id="JAPCHZ010000001">
    <property type="protein sequence ID" value="MCW4451344.1"/>
    <property type="molecule type" value="Genomic_DNA"/>
</dbReference>
<organism evidence="2 3">
    <name type="scientific">Kaistella yananensis</name>
    <dbReference type="NCBI Taxonomy" id="2989820"/>
    <lineage>
        <taxon>Bacteria</taxon>
        <taxon>Pseudomonadati</taxon>
        <taxon>Bacteroidota</taxon>
        <taxon>Flavobacteriia</taxon>
        <taxon>Flavobacteriales</taxon>
        <taxon>Weeksellaceae</taxon>
        <taxon>Chryseobacterium group</taxon>
        <taxon>Kaistella</taxon>
    </lineage>
</organism>
<proteinExistence type="predicted"/>
<reference evidence="2 3" key="1">
    <citation type="submission" date="2022-10" db="EMBL/GenBank/DDBJ databases">
        <title>Kaistella sp. BT-6-1-3.</title>
        <authorList>
            <person name="Ai J."/>
            <person name="Deng Z."/>
        </authorList>
    </citation>
    <scope>NUCLEOTIDE SEQUENCE [LARGE SCALE GENOMIC DNA]</scope>
    <source>
        <strain evidence="2 3">BT6-1-3</strain>
    </source>
</reference>
<name>A0ABT3JKR4_9FLAO</name>
<feature type="chain" id="PRO_5047097581" description="CARDB domain-containing protein" evidence="1">
    <location>
        <begin position="22"/>
        <end position="460"/>
    </location>
</feature>
<sequence length="460" mass="49987">MKKNKLLLLTGILLGCSLNNAQFTITNNFRTNDSSGLKLGDNATLTAASGVDPNGEGWLRLTNAATYQKGYMYILQSFPTDLGVLADFEYKAWRSSNDGYNGADGFSVFLFNGNVTEAEFKLGGYGGSLGYATYNNPAGTTGLSGGYIGVGFDEYGNFARANENRNGGTNVEVPNSVVLRGPTSATYNLSNPYFAHTPLGDRTGTLAQIRNRNEIDYNTITPTRPTDNQFYRRFQLEVKRVGADYQVNVKWRKQGETTFTEIITYTINSATYPIPPTLKVGFAGATGGGYNFHEIRNILLTTPGNIRVDSRSDMAILCNDKKTRVTLNIEVTNDTPIALSNINFSNEIQNSAGTLLNTSQFKITSLSTTGFTASNLPTTSFPTNRVSGKVGLPANRSGIVTITGEYYPKALKNNESFKSVTLVDTSEVTDTDNSNNTATSVIAVRKCNFITNPSLPSYNK</sequence>
<dbReference type="RefSeq" id="WP_265143538.1">
    <property type="nucleotide sequence ID" value="NZ_JAPCHZ010000001.1"/>
</dbReference>
<keyword evidence="1" id="KW-0732">Signal</keyword>
<evidence type="ECO:0008006" key="4">
    <source>
        <dbReference type="Google" id="ProtNLM"/>
    </source>
</evidence>
<dbReference type="InterPro" id="IPR013320">
    <property type="entry name" value="ConA-like_dom_sf"/>
</dbReference>